<evidence type="ECO:0000259" key="4">
    <source>
        <dbReference type="PROSITE" id="PS51864"/>
    </source>
</evidence>
<comment type="caution">
    <text evidence="5">The sequence shown here is derived from an EMBL/GenBank/DDBJ whole genome shotgun (WGS) entry which is preliminary data.</text>
</comment>
<evidence type="ECO:0000256" key="3">
    <source>
        <dbReference type="RuleBase" id="RU361183"/>
    </source>
</evidence>
<dbReference type="Pfam" id="PF01400">
    <property type="entry name" value="Astacin"/>
    <property type="match status" value="1"/>
</dbReference>
<organism evidence="5 6">
    <name type="scientific">Necator americanus</name>
    <name type="common">Human hookworm</name>
    <dbReference type="NCBI Taxonomy" id="51031"/>
    <lineage>
        <taxon>Eukaryota</taxon>
        <taxon>Metazoa</taxon>
        <taxon>Ecdysozoa</taxon>
        <taxon>Nematoda</taxon>
        <taxon>Chromadorea</taxon>
        <taxon>Rhabditida</taxon>
        <taxon>Rhabditina</taxon>
        <taxon>Rhabditomorpha</taxon>
        <taxon>Strongyloidea</taxon>
        <taxon>Ancylostomatidae</taxon>
        <taxon>Bunostominae</taxon>
        <taxon>Necator</taxon>
    </lineage>
</organism>
<dbReference type="InterPro" id="IPR001506">
    <property type="entry name" value="Peptidase_M12A"/>
</dbReference>
<keyword evidence="2 3" id="KW-0862">Zinc</keyword>
<comment type="caution">
    <text evidence="2">Lacks conserved residue(s) required for the propagation of feature annotation.</text>
</comment>
<evidence type="ECO:0000256" key="1">
    <source>
        <dbReference type="ARBA" id="ARBA00023157"/>
    </source>
</evidence>
<dbReference type="PROSITE" id="PS51864">
    <property type="entry name" value="ASTACIN"/>
    <property type="match status" value="1"/>
</dbReference>
<dbReference type="CDD" id="cd04280">
    <property type="entry name" value="ZnMc_astacin_like"/>
    <property type="match status" value="1"/>
</dbReference>
<sequence>MIVISTMVRIVVFLCVVQMVLARGKPINIFEQKAGEDIAEPRDERVKMFNAPYRNAFNLWNVKDSDGNVVIPYRIKGHFERTSERENISTAMKRIEDNTCIRFRKRTNERDFIEIHNKFGEGCYANVGRYKGKSVVMLESNDNNTCVRIEIVLHELIHVIGLWHEHQRHDRDKYVKVHYKNVDKRYLDAFYKVYGTSYNLPYDYKSIMHYGKSRHAKLGKISLETLDPQYQDEIGNQTDASSIDYLKICAAYRCKRCLSKKIYSVINVGDNGGEYGG</sequence>
<evidence type="ECO:0000313" key="6">
    <source>
        <dbReference type="Proteomes" id="UP001303046"/>
    </source>
</evidence>
<evidence type="ECO:0000256" key="2">
    <source>
        <dbReference type="PROSITE-ProRule" id="PRU01211"/>
    </source>
</evidence>
<dbReference type="EMBL" id="JAVFWL010000001">
    <property type="protein sequence ID" value="KAK6730524.1"/>
    <property type="molecule type" value="Genomic_DNA"/>
</dbReference>
<dbReference type="Proteomes" id="UP001303046">
    <property type="component" value="Unassembled WGS sequence"/>
</dbReference>
<comment type="cofactor">
    <cofactor evidence="2 3">
        <name>Zn(2+)</name>
        <dbReference type="ChEBI" id="CHEBI:29105"/>
    </cofactor>
    <text evidence="2 3">Binds 1 zinc ion per subunit.</text>
</comment>
<keyword evidence="2 3" id="KW-0645">Protease</keyword>
<keyword evidence="2 3" id="KW-0479">Metal-binding</keyword>
<keyword evidence="2 3" id="KW-0482">Metalloprotease</keyword>
<dbReference type="PRINTS" id="PR00480">
    <property type="entry name" value="ASTACIN"/>
</dbReference>
<dbReference type="SUPFAM" id="SSF55486">
    <property type="entry name" value="Metalloproteases ('zincins'), catalytic domain"/>
    <property type="match status" value="1"/>
</dbReference>
<dbReference type="InterPro" id="IPR034035">
    <property type="entry name" value="Astacin-like_dom"/>
</dbReference>
<gene>
    <name evidence="5" type="primary">Necator_chrI.g3285</name>
    <name evidence="5" type="ORF">RB195_007156</name>
</gene>
<keyword evidence="3" id="KW-0732">Signal</keyword>
<reference evidence="5 6" key="1">
    <citation type="submission" date="2023-08" db="EMBL/GenBank/DDBJ databases">
        <title>A Necator americanus chromosomal reference genome.</title>
        <authorList>
            <person name="Ilik V."/>
            <person name="Petrzelkova K.J."/>
            <person name="Pardy F."/>
            <person name="Fuh T."/>
            <person name="Niatou-Singa F.S."/>
            <person name="Gouil Q."/>
            <person name="Baker L."/>
            <person name="Ritchie M.E."/>
            <person name="Jex A.R."/>
            <person name="Gazzola D."/>
            <person name="Li H."/>
            <person name="Toshio Fujiwara R."/>
            <person name="Zhan B."/>
            <person name="Aroian R.V."/>
            <person name="Pafco B."/>
            <person name="Schwarz E.M."/>
        </authorList>
    </citation>
    <scope>NUCLEOTIDE SEQUENCE [LARGE SCALE GENOMIC DNA]</scope>
    <source>
        <strain evidence="5 6">Aroian</strain>
        <tissue evidence="5">Whole animal</tissue>
    </source>
</reference>
<keyword evidence="1" id="KW-1015">Disulfide bond</keyword>
<dbReference type="InterPro" id="IPR006026">
    <property type="entry name" value="Peptidase_Metallo"/>
</dbReference>
<keyword evidence="6" id="KW-1185">Reference proteome</keyword>
<feature type="active site" evidence="2">
    <location>
        <position position="155"/>
    </location>
</feature>
<evidence type="ECO:0000313" key="5">
    <source>
        <dbReference type="EMBL" id="KAK6730524.1"/>
    </source>
</evidence>
<name>A0ABR1BVW9_NECAM</name>
<proteinExistence type="predicted"/>
<accession>A0ABR1BVW9</accession>
<dbReference type="InterPro" id="IPR024079">
    <property type="entry name" value="MetalloPept_cat_dom_sf"/>
</dbReference>
<keyword evidence="2 3" id="KW-0378">Hydrolase</keyword>
<feature type="binding site" evidence="2">
    <location>
        <position position="154"/>
    </location>
    <ligand>
        <name>Zn(2+)</name>
        <dbReference type="ChEBI" id="CHEBI:29105"/>
        <note>catalytic</note>
    </ligand>
</feature>
<dbReference type="PANTHER" id="PTHR10127">
    <property type="entry name" value="DISCOIDIN, CUB, EGF, LAMININ , AND ZINC METALLOPROTEASE DOMAIN CONTAINING"/>
    <property type="match status" value="1"/>
</dbReference>
<dbReference type="PANTHER" id="PTHR10127:SF880">
    <property type="entry name" value="ZINC METALLOPROTEINASE NAS-5"/>
    <property type="match status" value="1"/>
</dbReference>
<dbReference type="SMART" id="SM00235">
    <property type="entry name" value="ZnMc"/>
    <property type="match status" value="1"/>
</dbReference>
<feature type="chain" id="PRO_5045007384" description="Metalloendopeptidase" evidence="3">
    <location>
        <begin position="23"/>
        <end position="277"/>
    </location>
</feature>
<dbReference type="EC" id="3.4.24.-" evidence="3"/>
<feature type="domain" description="Peptidase M12A" evidence="4">
    <location>
        <begin position="50"/>
        <end position="255"/>
    </location>
</feature>
<feature type="signal peptide" evidence="3">
    <location>
        <begin position="1"/>
        <end position="22"/>
    </location>
</feature>
<protein>
    <recommendedName>
        <fullName evidence="3">Metalloendopeptidase</fullName>
        <ecNumber evidence="3">3.4.24.-</ecNumber>
    </recommendedName>
</protein>
<dbReference type="Gene3D" id="3.40.390.10">
    <property type="entry name" value="Collagenase (Catalytic Domain)"/>
    <property type="match status" value="1"/>
</dbReference>
<feature type="binding site" evidence="2">
    <location>
        <position position="164"/>
    </location>
    <ligand>
        <name>Zn(2+)</name>
        <dbReference type="ChEBI" id="CHEBI:29105"/>
        <note>catalytic</note>
    </ligand>
</feature>
<feature type="binding site" evidence="2">
    <location>
        <position position="158"/>
    </location>
    <ligand>
        <name>Zn(2+)</name>
        <dbReference type="ChEBI" id="CHEBI:29105"/>
        <note>catalytic</note>
    </ligand>
</feature>